<organism evidence="2 3">
    <name type="scientific">Lasiosphaeria ovina</name>
    <dbReference type="NCBI Taxonomy" id="92902"/>
    <lineage>
        <taxon>Eukaryota</taxon>
        <taxon>Fungi</taxon>
        <taxon>Dikarya</taxon>
        <taxon>Ascomycota</taxon>
        <taxon>Pezizomycotina</taxon>
        <taxon>Sordariomycetes</taxon>
        <taxon>Sordariomycetidae</taxon>
        <taxon>Sordariales</taxon>
        <taxon>Lasiosphaeriaceae</taxon>
        <taxon>Lasiosphaeria</taxon>
    </lineage>
</organism>
<dbReference type="PANTHER" id="PTHR21310:SF15">
    <property type="entry name" value="AMINOGLYCOSIDE PHOSPHOTRANSFERASE DOMAIN-CONTAINING PROTEIN"/>
    <property type="match status" value="1"/>
</dbReference>
<evidence type="ECO:0000313" key="3">
    <source>
        <dbReference type="Proteomes" id="UP001287356"/>
    </source>
</evidence>
<dbReference type="InterPro" id="IPR051678">
    <property type="entry name" value="AGP_Transferase"/>
</dbReference>
<comment type="caution">
    <text evidence="2">The sequence shown here is derived from an EMBL/GenBank/DDBJ whole genome shotgun (WGS) entry which is preliminary data.</text>
</comment>
<name>A0AAE0NLC3_9PEZI</name>
<evidence type="ECO:0000313" key="2">
    <source>
        <dbReference type="EMBL" id="KAK3383606.1"/>
    </source>
</evidence>
<reference evidence="2" key="1">
    <citation type="journal article" date="2023" name="Mol. Phylogenet. Evol.">
        <title>Genome-scale phylogeny and comparative genomics of the fungal order Sordariales.</title>
        <authorList>
            <person name="Hensen N."/>
            <person name="Bonometti L."/>
            <person name="Westerberg I."/>
            <person name="Brannstrom I.O."/>
            <person name="Guillou S."/>
            <person name="Cros-Aarteil S."/>
            <person name="Calhoun S."/>
            <person name="Haridas S."/>
            <person name="Kuo A."/>
            <person name="Mondo S."/>
            <person name="Pangilinan J."/>
            <person name="Riley R."/>
            <person name="LaButti K."/>
            <person name="Andreopoulos B."/>
            <person name="Lipzen A."/>
            <person name="Chen C."/>
            <person name="Yan M."/>
            <person name="Daum C."/>
            <person name="Ng V."/>
            <person name="Clum A."/>
            <person name="Steindorff A."/>
            <person name="Ohm R.A."/>
            <person name="Martin F."/>
            <person name="Silar P."/>
            <person name="Natvig D.O."/>
            <person name="Lalanne C."/>
            <person name="Gautier V."/>
            <person name="Ament-Velasquez S.L."/>
            <person name="Kruys A."/>
            <person name="Hutchinson M.I."/>
            <person name="Powell A.J."/>
            <person name="Barry K."/>
            <person name="Miller A.N."/>
            <person name="Grigoriev I.V."/>
            <person name="Debuchy R."/>
            <person name="Gladieux P."/>
            <person name="Hiltunen Thoren M."/>
            <person name="Johannesson H."/>
        </authorList>
    </citation>
    <scope>NUCLEOTIDE SEQUENCE</scope>
    <source>
        <strain evidence="2">CBS 958.72</strain>
    </source>
</reference>
<gene>
    <name evidence="2" type="ORF">B0T24DRAFT_715471</name>
</gene>
<evidence type="ECO:0000259" key="1">
    <source>
        <dbReference type="Pfam" id="PF01636"/>
    </source>
</evidence>
<dbReference type="Pfam" id="PF01636">
    <property type="entry name" value="APH"/>
    <property type="match status" value="1"/>
</dbReference>
<proteinExistence type="predicted"/>
<dbReference type="Proteomes" id="UP001287356">
    <property type="component" value="Unassembled WGS sequence"/>
</dbReference>
<dbReference type="InterPro" id="IPR011009">
    <property type="entry name" value="Kinase-like_dom_sf"/>
</dbReference>
<keyword evidence="3" id="KW-1185">Reference proteome</keyword>
<dbReference type="PANTHER" id="PTHR21310">
    <property type="entry name" value="AMINOGLYCOSIDE PHOSPHOTRANSFERASE-RELATED-RELATED"/>
    <property type="match status" value="1"/>
</dbReference>
<dbReference type="AlphaFoldDB" id="A0AAE0NLC3"/>
<accession>A0AAE0NLC3</accession>
<sequence>MEVQDDDPTAYYAAYGAAKKRHLEVLLAKVNVEALESAASKAQQRILCQITALSNPSTRADLTSSQCGGQNCHVDVEFVDGVTWLARIRLDDPLPPAGVQASVFLSEVATLEFLANTQVPAPHVYAYEPASPANAVGTSYVLMEKLAGKPLDWNRATAEQRARVMEGLADVYLELEKHPIPLSGPLVPGTDGQVTVGAFAQVPWFETPEQALGPFGTLEASYTAIVLHHLRMLASLALGNNLLVDNYLTFLWRLSALPQLVADSASRAGPFYLKHCDDKGDHILVDDEHNITGIIDWEFASAEAKELAFSSPCMVWPVGDFYDGSNALAEDEVRFADIFEQRGRGDLGKMVRGGRPWQRYLFFLGGRIPREMIGLEPLFQGLRKSMPAGENNAAAISSYLDWKQGALAGLSKQGAQLLALLRDERAKGEGSSK</sequence>
<dbReference type="EMBL" id="JAULSN010000001">
    <property type="protein sequence ID" value="KAK3383606.1"/>
    <property type="molecule type" value="Genomic_DNA"/>
</dbReference>
<dbReference type="SUPFAM" id="SSF56112">
    <property type="entry name" value="Protein kinase-like (PK-like)"/>
    <property type="match status" value="1"/>
</dbReference>
<dbReference type="InterPro" id="IPR002575">
    <property type="entry name" value="Aminoglycoside_PTrfase"/>
</dbReference>
<protein>
    <recommendedName>
        <fullName evidence="1">Aminoglycoside phosphotransferase domain-containing protein</fullName>
    </recommendedName>
</protein>
<feature type="domain" description="Aminoglycoside phosphotransferase" evidence="1">
    <location>
        <begin position="95"/>
        <end position="301"/>
    </location>
</feature>
<reference evidence="2" key="2">
    <citation type="submission" date="2023-06" db="EMBL/GenBank/DDBJ databases">
        <authorList>
            <consortium name="Lawrence Berkeley National Laboratory"/>
            <person name="Haridas S."/>
            <person name="Hensen N."/>
            <person name="Bonometti L."/>
            <person name="Westerberg I."/>
            <person name="Brannstrom I.O."/>
            <person name="Guillou S."/>
            <person name="Cros-Aarteil S."/>
            <person name="Calhoun S."/>
            <person name="Kuo A."/>
            <person name="Mondo S."/>
            <person name="Pangilinan J."/>
            <person name="Riley R."/>
            <person name="Labutti K."/>
            <person name="Andreopoulos B."/>
            <person name="Lipzen A."/>
            <person name="Chen C."/>
            <person name="Yanf M."/>
            <person name="Daum C."/>
            <person name="Ng V."/>
            <person name="Clum A."/>
            <person name="Steindorff A."/>
            <person name="Ohm R."/>
            <person name="Martin F."/>
            <person name="Silar P."/>
            <person name="Natvig D."/>
            <person name="Lalanne C."/>
            <person name="Gautier V."/>
            <person name="Ament-Velasquez S.L."/>
            <person name="Kruys A."/>
            <person name="Hutchinson M.I."/>
            <person name="Powell A.J."/>
            <person name="Barry K."/>
            <person name="Miller A.N."/>
            <person name="Grigoriev I.V."/>
            <person name="Debuchy R."/>
            <person name="Gladieux P."/>
            <person name="Thoren M.H."/>
            <person name="Johannesson H."/>
        </authorList>
    </citation>
    <scope>NUCLEOTIDE SEQUENCE</scope>
    <source>
        <strain evidence="2">CBS 958.72</strain>
    </source>
</reference>